<name>A0AAP0L2R9_9MAGN</name>
<comment type="subcellular location">
    <subcellularLocation>
        <location evidence="1">Endomembrane system</location>
    </subcellularLocation>
</comment>
<evidence type="ECO:0000256" key="4">
    <source>
        <dbReference type="ARBA" id="ARBA00022692"/>
    </source>
</evidence>
<feature type="binding site" evidence="8">
    <location>
        <position position="196"/>
    </location>
    <ligand>
        <name>UDP-alpha-D-glucose</name>
        <dbReference type="ChEBI" id="CHEBI:58885"/>
    </ligand>
</feature>
<evidence type="ECO:0000256" key="2">
    <source>
        <dbReference type="ARBA" id="ARBA00022676"/>
    </source>
</evidence>
<dbReference type="GO" id="GO:0012505">
    <property type="term" value="C:endomembrane system"/>
    <property type="evidence" value="ECO:0007669"/>
    <property type="project" value="UniProtKB-SubCell"/>
</dbReference>
<dbReference type="InterPro" id="IPR005150">
    <property type="entry name" value="Cellulose_synth"/>
</dbReference>
<organism evidence="9 10">
    <name type="scientific">Stephania yunnanensis</name>
    <dbReference type="NCBI Taxonomy" id="152371"/>
    <lineage>
        <taxon>Eukaryota</taxon>
        <taxon>Viridiplantae</taxon>
        <taxon>Streptophyta</taxon>
        <taxon>Embryophyta</taxon>
        <taxon>Tracheophyta</taxon>
        <taxon>Spermatophyta</taxon>
        <taxon>Magnoliopsida</taxon>
        <taxon>Ranunculales</taxon>
        <taxon>Menispermaceae</taxon>
        <taxon>Menispermoideae</taxon>
        <taxon>Cissampelideae</taxon>
        <taxon>Stephania</taxon>
    </lineage>
</organism>
<keyword evidence="2" id="KW-0328">Glycosyltransferase</keyword>
<keyword evidence="6" id="KW-0472">Membrane</keyword>
<proteinExistence type="predicted"/>
<keyword evidence="5" id="KW-1133">Transmembrane helix</keyword>
<dbReference type="PANTHER" id="PTHR13301">
    <property type="entry name" value="X-BOX TRANSCRIPTION FACTOR-RELATED"/>
    <property type="match status" value="1"/>
</dbReference>
<dbReference type="Proteomes" id="UP001420932">
    <property type="component" value="Unassembled WGS sequence"/>
</dbReference>
<evidence type="ECO:0000256" key="1">
    <source>
        <dbReference type="ARBA" id="ARBA00004308"/>
    </source>
</evidence>
<dbReference type="GO" id="GO:0071555">
    <property type="term" value="P:cell wall organization"/>
    <property type="evidence" value="ECO:0007669"/>
    <property type="project" value="UniProtKB-KW"/>
</dbReference>
<dbReference type="GO" id="GO:0016020">
    <property type="term" value="C:membrane"/>
    <property type="evidence" value="ECO:0007669"/>
    <property type="project" value="InterPro"/>
</dbReference>
<evidence type="ECO:0000313" key="9">
    <source>
        <dbReference type="EMBL" id="KAK9162588.1"/>
    </source>
</evidence>
<accession>A0AAP0L2R9</accession>
<sequence>MFDVVEFTISRLNNLAVDMKLICTPSLKLTPRIGCLQGNTGSDIQNDISRFQLFEVMAVEEVEEVEQVVEVVLMSAAPTKSTFGHYQARINYIHYGLLEQPQQIVLLVIYLFLWPATGSEICSTDVEWSSGAMWLWGMSVLCEIWFAFSWILDQLRKLNPVNRSTDLAALHEKFKQASPANPLGKSDLQGIDVFVSTADPEKEPPLVTANTILSILAINYPIEKLCWYISDEVGDLLTFEAMVEDVNFAQFWVPFC</sequence>
<gene>
    <name evidence="9" type="ORF">Syun_003490</name>
</gene>
<dbReference type="Pfam" id="PF03552">
    <property type="entry name" value="Cellulose_synt"/>
    <property type="match status" value="1"/>
</dbReference>
<evidence type="ECO:0000256" key="6">
    <source>
        <dbReference type="ARBA" id="ARBA00023136"/>
    </source>
</evidence>
<dbReference type="GO" id="GO:0016760">
    <property type="term" value="F:cellulose synthase (UDP-forming) activity"/>
    <property type="evidence" value="ECO:0007669"/>
    <property type="project" value="InterPro"/>
</dbReference>
<evidence type="ECO:0000313" key="10">
    <source>
        <dbReference type="Proteomes" id="UP001420932"/>
    </source>
</evidence>
<comment type="caution">
    <text evidence="9">The sequence shown here is derived from an EMBL/GenBank/DDBJ whole genome shotgun (WGS) entry which is preliminary data.</text>
</comment>
<keyword evidence="7" id="KW-0961">Cell wall biogenesis/degradation</keyword>
<feature type="binding site" evidence="8">
    <location>
        <position position="203"/>
    </location>
    <ligand>
        <name>UDP-alpha-D-glucose</name>
        <dbReference type="ChEBI" id="CHEBI:58885"/>
    </ligand>
</feature>
<keyword evidence="4" id="KW-0812">Transmembrane</keyword>
<reference evidence="9 10" key="1">
    <citation type="submission" date="2024-01" db="EMBL/GenBank/DDBJ databases">
        <title>Genome assemblies of Stephania.</title>
        <authorList>
            <person name="Yang L."/>
        </authorList>
    </citation>
    <scope>NUCLEOTIDE SEQUENCE [LARGE SCALE GENOMIC DNA]</scope>
    <source>
        <strain evidence="9">YNDBR</strain>
        <tissue evidence="9">Leaf</tissue>
    </source>
</reference>
<evidence type="ECO:0000256" key="8">
    <source>
        <dbReference type="PIRSR" id="PIRSR605150-2"/>
    </source>
</evidence>
<feature type="binding site" evidence="8">
    <location>
        <position position="202"/>
    </location>
    <ligand>
        <name>UDP-alpha-D-glucose</name>
        <dbReference type="ChEBI" id="CHEBI:58885"/>
    </ligand>
</feature>
<dbReference type="GO" id="GO:0030244">
    <property type="term" value="P:cellulose biosynthetic process"/>
    <property type="evidence" value="ECO:0007669"/>
    <property type="project" value="InterPro"/>
</dbReference>
<dbReference type="AlphaFoldDB" id="A0AAP0L2R9"/>
<dbReference type="EMBL" id="JBBNAF010000002">
    <property type="protein sequence ID" value="KAK9162588.1"/>
    <property type="molecule type" value="Genomic_DNA"/>
</dbReference>
<evidence type="ECO:0000256" key="7">
    <source>
        <dbReference type="ARBA" id="ARBA00023316"/>
    </source>
</evidence>
<evidence type="ECO:0000256" key="5">
    <source>
        <dbReference type="ARBA" id="ARBA00022989"/>
    </source>
</evidence>
<evidence type="ECO:0000256" key="3">
    <source>
        <dbReference type="ARBA" id="ARBA00022679"/>
    </source>
</evidence>
<keyword evidence="3" id="KW-0808">Transferase</keyword>
<keyword evidence="10" id="KW-1185">Reference proteome</keyword>
<protein>
    <submittedName>
        <fullName evidence="9">Uncharacterized protein</fullName>
    </submittedName>
</protein>